<proteinExistence type="predicted"/>
<sequence>MDDLLQTPGDVWTGLVRTHGAAAATCLAHGQSALVKGIEFEEDRLVALYNMKKVYDETSAAWLLLWQNDSIYVFHPGHEGSDPKADNRSRPFYGVIKLAWEQQCAALLLENVKGALDANYIQEGIQRLAWSLHMDIVQTILNLDRTWPCRRTRWWVLIKPVEYRLHGVPDLPDDPLLRVVGQLFPLWPRWSLDEEEELELTDHELEILRDRRYGNDLRQISREDVVPCFLHSYSNPLRGCPCGCRSVGFSTYRLLRDGVRGFFIISMVTGKQRWVHPREAAILCGLDPRMQFPKDLRAGLCLVGQCASPIQAAWMGSHLIDAMQATQGTPQQMLLLYKMWLLRQAHGLVPKRALAPLRLRDEEECTEIDMQLGGSTTVIDVLEAEKRLQGGGYLLSVMDLYGKLPEGYDITQGAVAGLLDLQHRPKRQKKTLELKRIMVTISLKQADGSIEEHNMEMMSGTFVFEAMRNIPGLPQVYYKQIFDNEGNEWRLDERIWQNVTFVQYHLHKEICAWGAVSPCEKGLGNECIDKWAKRMLHEMDLFGLCTWIPALQCSLLVHYTDDVMLNHWLVAALHGTLRGCAVLHGHWVYVEVKVTGNMLQVKCWDGMDHQARKLICRFAEAARRILVIRTLAVSFNAEFSQRDRVLPDEEEWYAAMQTHNAGSLYGLGRHQEDEAIVLELRDILHHHGVPLEKTEERACHAIKKIGEGPITTALRSRNAWASLKALGSQPKHNFLWVKPDELEKQIKFRAHAKYKASVSEKKKEPGHAAGHRVNMDPRSLGLVAGTFVSEDGRDLTQLDIESVAADKAGVAFGSLEDVGPFLREDKSISMDALAIITTTPVPPSSQGLMPVVNLRFPAIYIPTKEIVLIEGSLVQLGDCSVIRKQDASMASMQPVETQTFKVLVWQDETQGRWKDFTTAPVKKIIEVLPRLLLCRGDRCGPGCKRFHAPVDCELDQVVVDLWNRGWYGSKGKRVSPEEAEHFQVHMRIPRICTEGLQSRSGQDGIYMEPRREDGKGPADEFTVIWLPGLGKQEALHRLKVSDRGVALARFGNRFGIRVLGRDAEAVHKDIFPDKPFQHVNVQSVYELRPLPYGIQTSGIRELLKQWGWKAKVLQPYKADQHGQGWLVGAETPPPMNVFQTSNGDVLVTMHKRQTPEKAEQTILAPTKTKSFLKKAPARPNRDIENDKENIMPWSGMDPWGGYNKFPEGQDHDVPMARTSKMDRLHHQVHEVVESSLKDATEQRFLRLETGITELREQNQKFETWFGEAGQSTAALRAPGHHRAKIWKALVLLCSLFAGAQADVQTSSMGTEMKHEGGIISELHTFEDVKQTADLRTVHTGSDRFAVLTHSFTDQFLEFLRQRQQAVEAANQIAAEDADIDDDDWEEESLGDRTEGDVTILQNLGGERQWRFFRPDPFRLGRSTTLQVHVQAHHTLQDVELQIVQHWPDLRNPAARWKLQMVHGSVDASVYLEAGHEAFIVEVNQDLQVGQVPIMFEYQYWDVTQNRFYGILESRVHSHLMRGISLMFRDVTGHECHARPCFSNLNGSPLEAFEEYTVQSGDYIVVSGISTSRETIRILGFWSPYATVREVPLTQAFSRNVGQTMMTELVSFEKGQANAALLQRNMVKVHHDLQRTTNADQLRPGTILMIAPMDGYDPQEVHPVRMTEVQGHGAALSSRFLSKRWWKQICLSTAGTASEIRAPNASASERRKRKYGRGRDITQSFMPFNKGNTMRRMRPPTSTLFLMTALVSMMSLGGAMRGSTANSRSLNALGDMVRRIEIGMSRGGPRYILGDFNHDLEALRGWEVLQRAGWRDVQQLAHELWGQDYRMTYRDSSITDHVLVSPELIPYIVEVRCWSWFADHMGLGACLDVPIVKLQQNAWPLPAEIPWQAVRYEDWRQAHHSLPQTADFGIDYRVQHWARSYENSLGGYFDTAVGSLPTSCRGRCQQSEPVQRSVECPLVKPSRPGEVQMKTDLVGRAVHRWFQQLRRLQSMVHAKNADKNTPEAIEYRCSLWRAIRTARGFDGTFEVWWRTRPTQAAGLPVDFPQEPPTAAFCRAIFEDFLINYRNFESWHVRHRRKLLTAQYQANTNKIFEVTRKEPRGGVNYLEKVTAATVLGSSAETGQVHVDLGHTLQLPANLHVMEQVIPISAQDDQVLTIDGEWIFQDGIEVDIVEQASTTQKLHQQLVDFWKARWWKNPLPKPEEWERIINFAKAFLPPGSLAHVDISTESWNEINRRYGPRAARGPDGLSHMDLRMMPWQYQEQLVDILNHCEREEYWPEVWRTGFVHSLEKREGASKVNEFRPVIIYSVIYRSWGSLRSKRFLQFLSKLVDEKQLGFMPGKEVAEIWMLLQGLLERSVQEGEELLGFVTDIKKAFESLPREPIFAIARHLGLPDKPMRLWKHFLDHTSRRFLVRGEAIWPKAFYGVSICTLGWGHIKTLRTEAMKALGFQMAGASPGLRLGLLCHEQCDPGFFQVWQVLTTFRRMVQKRPLFEQMWKEYMDHFDGTTKQGPFAKMLEVCQQLRWSIEVPRIADADGCWHDWISMNEKVLYELVKDAWAWKVFREVQKRKDLEGLQGIDRRVLLQAHARVRPHLLSSILRLQDGTFIEPSQHAKYDLSKSAQCGLCGGALGGLGQDIDRAELRAIIAAVQYAVDIQRNTVVWTDSTFAAEGLVRLLRDGDDLPDGHCAEDWIELQGLLCHRDVQIWVHHVPGHAHWVNQDADVDNWAARWNDRADREANMAMKMHGEELLRLHQQLWEHHEGELSDVCALQALHLDILEKPQQIQQDDGHLDTGGDEGQYDLRVERGCPASHSPLVGLPNLDDARWETILGSFGQTFVVNFVQVIRSWEEDASAVTCKLSFLEIAVFLATEGKRWIPMPHSTQPGCWQDRDAFNFNEPNLGALVRLAKAFLRSIDRRFSLEIRWCKGINLNFLGLCTPLDGLILAIPGGVAERSMDHLKGFTRRRPIRKANDLARPFRA</sequence>
<dbReference type="GO" id="GO:0003964">
    <property type="term" value="F:RNA-directed DNA polymerase activity"/>
    <property type="evidence" value="ECO:0007669"/>
    <property type="project" value="UniProtKB-KW"/>
</dbReference>
<dbReference type="EMBL" id="CAMXCT010003148">
    <property type="protein sequence ID" value="CAI4002750.1"/>
    <property type="molecule type" value="Genomic_DNA"/>
</dbReference>
<evidence type="ECO:0000313" key="4">
    <source>
        <dbReference type="EMBL" id="CAL1156125.1"/>
    </source>
</evidence>
<dbReference type="InterPro" id="IPR036691">
    <property type="entry name" value="Endo/exonu/phosph_ase_sf"/>
</dbReference>
<evidence type="ECO:0000313" key="6">
    <source>
        <dbReference type="Proteomes" id="UP001152797"/>
    </source>
</evidence>
<dbReference type="SUPFAM" id="SSF53098">
    <property type="entry name" value="Ribonuclease H-like"/>
    <property type="match status" value="1"/>
</dbReference>
<dbReference type="Pfam" id="PF00075">
    <property type="entry name" value="RNase_H"/>
    <property type="match status" value="1"/>
</dbReference>
<dbReference type="OrthoDB" id="10070415at2759"/>
<dbReference type="Gene3D" id="3.30.420.10">
    <property type="entry name" value="Ribonuclease H-like superfamily/Ribonuclease H"/>
    <property type="match status" value="1"/>
</dbReference>
<dbReference type="InterPro" id="IPR029063">
    <property type="entry name" value="SAM-dependent_MTases_sf"/>
</dbReference>
<dbReference type="SUPFAM" id="SSF53335">
    <property type="entry name" value="S-adenosyl-L-methionine-dependent methyltransferases"/>
    <property type="match status" value="1"/>
</dbReference>
<name>A0A9P1D3T4_9DINO</name>
<evidence type="ECO:0000259" key="2">
    <source>
        <dbReference type="PROSITE" id="PS50879"/>
    </source>
</evidence>
<dbReference type="EMBL" id="CAMXCT030003148">
    <property type="protein sequence ID" value="CAL4790062.1"/>
    <property type="molecule type" value="Genomic_DNA"/>
</dbReference>
<evidence type="ECO:0000313" key="3">
    <source>
        <dbReference type="EMBL" id="CAI4002750.1"/>
    </source>
</evidence>
<organism evidence="3">
    <name type="scientific">Cladocopium goreaui</name>
    <dbReference type="NCBI Taxonomy" id="2562237"/>
    <lineage>
        <taxon>Eukaryota</taxon>
        <taxon>Sar</taxon>
        <taxon>Alveolata</taxon>
        <taxon>Dinophyceae</taxon>
        <taxon>Suessiales</taxon>
        <taxon>Symbiodiniaceae</taxon>
        <taxon>Cladocopium</taxon>
    </lineage>
</organism>
<evidence type="ECO:0000256" key="1">
    <source>
        <dbReference type="SAM" id="MobiDB-lite"/>
    </source>
</evidence>
<keyword evidence="5" id="KW-0548">Nucleotidyltransferase</keyword>
<dbReference type="GO" id="GO:0003676">
    <property type="term" value="F:nucleic acid binding"/>
    <property type="evidence" value="ECO:0007669"/>
    <property type="project" value="InterPro"/>
</dbReference>
<keyword evidence="5" id="KW-0808">Transferase</keyword>
<comment type="caution">
    <text evidence="3">The sequence shown here is derived from an EMBL/GenBank/DDBJ whole genome shotgun (WGS) entry which is preliminary data.</text>
</comment>
<gene>
    <name evidence="3" type="ORF">C1SCF055_LOCUS28677</name>
</gene>
<dbReference type="SUPFAM" id="SSF56219">
    <property type="entry name" value="DNase I-like"/>
    <property type="match status" value="1"/>
</dbReference>
<dbReference type="Proteomes" id="UP001152797">
    <property type="component" value="Unassembled WGS sequence"/>
</dbReference>
<dbReference type="PROSITE" id="PS50879">
    <property type="entry name" value="RNASE_H_1"/>
    <property type="match status" value="1"/>
</dbReference>
<dbReference type="InterPro" id="IPR002156">
    <property type="entry name" value="RNaseH_domain"/>
</dbReference>
<protein>
    <submittedName>
        <fullName evidence="5">LINE-1 reverse transcriptase-like</fullName>
    </submittedName>
</protein>
<dbReference type="InterPro" id="IPR036397">
    <property type="entry name" value="RNaseH_sf"/>
</dbReference>
<reference evidence="4" key="2">
    <citation type="submission" date="2024-04" db="EMBL/GenBank/DDBJ databases">
        <authorList>
            <person name="Chen Y."/>
            <person name="Shah S."/>
            <person name="Dougan E. K."/>
            <person name="Thang M."/>
            <person name="Chan C."/>
        </authorList>
    </citation>
    <scope>NUCLEOTIDE SEQUENCE [LARGE SCALE GENOMIC DNA]</scope>
</reference>
<keyword evidence="5" id="KW-0695">RNA-directed DNA polymerase</keyword>
<keyword evidence="6" id="KW-1185">Reference proteome</keyword>
<dbReference type="EMBL" id="CAMXCT020003148">
    <property type="protein sequence ID" value="CAL1156125.1"/>
    <property type="molecule type" value="Genomic_DNA"/>
</dbReference>
<feature type="compositionally biased region" description="Basic and acidic residues" evidence="1">
    <location>
        <begin position="1179"/>
        <end position="1189"/>
    </location>
</feature>
<feature type="domain" description="RNase H type-1" evidence="2">
    <location>
        <begin position="2608"/>
        <end position="2744"/>
    </location>
</feature>
<dbReference type="GO" id="GO:0004523">
    <property type="term" value="F:RNA-DNA hybrid ribonuclease activity"/>
    <property type="evidence" value="ECO:0007669"/>
    <property type="project" value="InterPro"/>
</dbReference>
<reference evidence="3" key="1">
    <citation type="submission" date="2022-10" db="EMBL/GenBank/DDBJ databases">
        <authorList>
            <person name="Chen Y."/>
            <person name="Dougan E. K."/>
            <person name="Chan C."/>
            <person name="Rhodes N."/>
            <person name="Thang M."/>
        </authorList>
    </citation>
    <scope>NUCLEOTIDE SEQUENCE</scope>
</reference>
<dbReference type="PANTHER" id="PTHR19446">
    <property type="entry name" value="REVERSE TRANSCRIPTASES"/>
    <property type="match status" value="1"/>
</dbReference>
<evidence type="ECO:0000313" key="5">
    <source>
        <dbReference type="EMBL" id="CAL4790062.1"/>
    </source>
</evidence>
<dbReference type="InterPro" id="IPR012337">
    <property type="entry name" value="RNaseH-like_sf"/>
</dbReference>
<feature type="region of interest" description="Disordered" evidence="1">
    <location>
        <begin position="1171"/>
        <end position="1192"/>
    </location>
</feature>
<accession>A0A9P1D3T4</accession>